<accession>A0A6C0LCD3</accession>
<organism evidence="1">
    <name type="scientific">viral metagenome</name>
    <dbReference type="NCBI Taxonomy" id="1070528"/>
    <lineage>
        <taxon>unclassified sequences</taxon>
        <taxon>metagenomes</taxon>
        <taxon>organismal metagenomes</taxon>
    </lineage>
</organism>
<name>A0A6C0LCD3_9ZZZZ</name>
<dbReference type="AlphaFoldDB" id="A0A6C0LCD3"/>
<evidence type="ECO:0000313" key="1">
    <source>
        <dbReference type="EMBL" id="QHU28626.1"/>
    </source>
</evidence>
<proteinExistence type="predicted"/>
<reference evidence="1" key="1">
    <citation type="journal article" date="2020" name="Nature">
        <title>Giant virus diversity and host interactions through global metagenomics.</title>
        <authorList>
            <person name="Schulz F."/>
            <person name="Roux S."/>
            <person name="Paez-Espino D."/>
            <person name="Jungbluth S."/>
            <person name="Walsh D.A."/>
            <person name="Denef V.J."/>
            <person name="McMahon K.D."/>
            <person name="Konstantinidis K.T."/>
            <person name="Eloe-Fadrosh E.A."/>
            <person name="Kyrpides N.C."/>
            <person name="Woyke T."/>
        </authorList>
    </citation>
    <scope>NUCLEOTIDE SEQUENCE</scope>
    <source>
        <strain evidence="1">GVMAG-M-3300027770-73</strain>
    </source>
</reference>
<sequence>MDQETLEKVNIILRQTNYDHPIALEKLQNANGDHIQVIKQYMGIAEKKAPEIKSVNQEIYRQLRYKMDSSIRDYNKKQQEKLTQEIANNNNNK</sequence>
<dbReference type="EMBL" id="MN740473">
    <property type="protein sequence ID" value="QHU28626.1"/>
    <property type="molecule type" value="Genomic_DNA"/>
</dbReference>
<protein>
    <submittedName>
        <fullName evidence="1">Uncharacterized protein</fullName>
    </submittedName>
</protein>